<dbReference type="HOGENOM" id="CLU_1651981_0_0_1"/>
<dbReference type="VEuPathDB" id="FungiDB:CLUG_02941"/>
<gene>
    <name evidence="2" type="ORF">CLUG_02941</name>
</gene>
<feature type="region of interest" description="Disordered" evidence="1">
    <location>
        <begin position="1"/>
        <end position="48"/>
    </location>
</feature>
<sequence length="160" mass="18408">MCIRTEVSKVRAPNRRHAEKTAHSTALRMSHTTKPNPNKNQNQNQNQIQVDVRIQAKTARKKIRVCTSPANRMRRSNQTGKTKTQLKSQGHKTRTRASRALHYSGGSIPRKKRPNPIFCCLCFWRHFSLTDALVTAASRGRCPARHFRFFRASPRRVSPH</sequence>
<dbReference type="EMBL" id="CH408078">
    <property type="protein sequence ID" value="EEQ38815.1"/>
    <property type="molecule type" value="Genomic_DNA"/>
</dbReference>
<organism evidence="2 3">
    <name type="scientific">Clavispora lusitaniae (strain ATCC 42720)</name>
    <name type="common">Yeast</name>
    <name type="synonym">Candida lusitaniae</name>
    <dbReference type="NCBI Taxonomy" id="306902"/>
    <lineage>
        <taxon>Eukaryota</taxon>
        <taxon>Fungi</taxon>
        <taxon>Dikarya</taxon>
        <taxon>Ascomycota</taxon>
        <taxon>Saccharomycotina</taxon>
        <taxon>Pichiomycetes</taxon>
        <taxon>Metschnikowiaceae</taxon>
        <taxon>Clavispora</taxon>
    </lineage>
</organism>
<feature type="compositionally biased region" description="Polar residues" evidence="1">
    <location>
        <begin position="76"/>
        <end position="88"/>
    </location>
</feature>
<feature type="compositionally biased region" description="Low complexity" evidence="1">
    <location>
        <begin position="34"/>
        <end position="47"/>
    </location>
</feature>
<evidence type="ECO:0000313" key="3">
    <source>
        <dbReference type="Proteomes" id="UP000007703"/>
    </source>
</evidence>
<feature type="region of interest" description="Disordered" evidence="1">
    <location>
        <begin position="71"/>
        <end position="108"/>
    </location>
</feature>
<dbReference type="InParanoid" id="C4Y328"/>
<accession>C4Y328</accession>
<reference evidence="2 3" key="1">
    <citation type="journal article" date="2009" name="Nature">
        <title>Evolution of pathogenicity and sexual reproduction in eight Candida genomes.</title>
        <authorList>
            <person name="Butler G."/>
            <person name="Rasmussen M.D."/>
            <person name="Lin M.F."/>
            <person name="Santos M.A."/>
            <person name="Sakthikumar S."/>
            <person name="Munro C.A."/>
            <person name="Rheinbay E."/>
            <person name="Grabherr M."/>
            <person name="Forche A."/>
            <person name="Reedy J.L."/>
            <person name="Agrafioti I."/>
            <person name="Arnaud M.B."/>
            <person name="Bates S."/>
            <person name="Brown A.J."/>
            <person name="Brunke S."/>
            <person name="Costanzo M.C."/>
            <person name="Fitzpatrick D.A."/>
            <person name="de Groot P.W."/>
            <person name="Harris D."/>
            <person name="Hoyer L.L."/>
            <person name="Hube B."/>
            <person name="Klis F.M."/>
            <person name="Kodira C."/>
            <person name="Lennard N."/>
            <person name="Logue M.E."/>
            <person name="Martin R."/>
            <person name="Neiman A.M."/>
            <person name="Nikolaou E."/>
            <person name="Quail M.A."/>
            <person name="Quinn J."/>
            <person name="Santos M.C."/>
            <person name="Schmitzberger F.F."/>
            <person name="Sherlock G."/>
            <person name="Shah P."/>
            <person name="Silverstein K.A."/>
            <person name="Skrzypek M.S."/>
            <person name="Soll D."/>
            <person name="Staggs R."/>
            <person name="Stansfield I."/>
            <person name="Stumpf M.P."/>
            <person name="Sudbery P.E."/>
            <person name="Srikantha T."/>
            <person name="Zeng Q."/>
            <person name="Berman J."/>
            <person name="Berriman M."/>
            <person name="Heitman J."/>
            <person name="Gow N.A."/>
            <person name="Lorenz M.C."/>
            <person name="Birren B.W."/>
            <person name="Kellis M."/>
            <person name="Cuomo C.A."/>
        </authorList>
    </citation>
    <scope>NUCLEOTIDE SEQUENCE [LARGE SCALE GENOMIC DNA]</scope>
    <source>
        <strain evidence="2 3">ATCC 42720</strain>
    </source>
</reference>
<feature type="compositionally biased region" description="Basic residues" evidence="1">
    <location>
        <begin position="89"/>
        <end position="99"/>
    </location>
</feature>
<protein>
    <submittedName>
        <fullName evidence="2">Uncharacterized protein</fullName>
    </submittedName>
</protein>
<name>C4Y328_CLAL4</name>
<proteinExistence type="predicted"/>
<dbReference type="KEGG" id="clu:CLUG_02941"/>
<dbReference type="AlphaFoldDB" id="C4Y328"/>
<evidence type="ECO:0000256" key="1">
    <source>
        <dbReference type="SAM" id="MobiDB-lite"/>
    </source>
</evidence>
<dbReference type="Proteomes" id="UP000007703">
    <property type="component" value="Unassembled WGS sequence"/>
</dbReference>
<evidence type="ECO:0000313" key="2">
    <source>
        <dbReference type="EMBL" id="EEQ38815.1"/>
    </source>
</evidence>